<organism evidence="1 2">
    <name type="scientific">Hydrogenobacter thermophilus (strain DSM 6534 / IAM 12695 / TK-6)</name>
    <dbReference type="NCBI Taxonomy" id="608538"/>
    <lineage>
        <taxon>Bacteria</taxon>
        <taxon>Pseudomonadati</taxon>
        <taxon>Aquificota</taxon>
        <taxon>Aquificia</taxon>
        <taxon>Aquificales</taxon>
        <taxon>Aquificaceae</taxon>
        <taxon>Hydrogenobacter</taxon>
    </lineage>
</organism>
<accession>D3DGT8</accession>
<protein>
    <recommendedName>
        <fullName evidence="3">YbhB/YbcL family Raf kinase inhibitor-like protein</fullName>
    </recommendedName>
</protein>
<gene>
    <name evidence="1" type="ordered locus">HTH_0578</name>
</gene>
<dbReference type="AlphaFoldDB" id="D3DGT8"/>
<dbReference type="EMBL" id="AP011112">
    <property type="protein sequence ID" value="BAI69040.1"/>
    <property type="molecule type" value="Genomic_DNA"/>
</dbReference>
<dbReference type="OrthoDB" id="9797506at2"/>
<reference evidence="1 2" key="1">
    <citation type="journal article" date="2010" name="J. Bacteriol.">
        <title>Complete genome sequence of the thermophilic, obligately chemolithoautotrophic hydrogen-oxidizing bacterium Hydrogenobacter thermophilus TK-6.</title>
        <authorList>
            <person name="Arai H."/>
            <person name="Kanbe H."/>
            <person name="Ishii M."/>
            <person name="Igarashi Y."/>
        </authorList>
    </citation>
    <scope>NUCLEOTIDE SEQUENCE [LARGE SCALE GENOMIC DNA]</scope>
    <source>
        <strain evidence="2">DSM 6534 / IAM 12695 / TK-6 [Tokyo]</strain>
    </source>
</reference>
<dbReference type="RefSeq" id="WP_012963222.1">
    <property type="nucleotide sequence ID" value="NC_013799.1"/>
</dbReference>
<keyword evidence="2" id="KW-1185">Reference proteome</keyword>
<evidence type="ECO:0000313" key="1">
    <source>
        <dbReference type="EMBL" id="BAI69040.1"/>
    </source>
</evidence>
<dbReference type="PANTHER" id="PTHR30289">
    <property type="entry name" value="UNCHARACTERIZED PROTEIN YBCL-RELATED"/>
    <property type="match status" value="1"/>
</dbReference>
<dbReference type="STRING" id="608538.HTH_0578"/>
<dbReference type="InterPro" id="IPR008914">
    <property type="entry name" value="PEBP"/>
</dbReference>
<proteinExistence type="predicted"/>
<name>D3DGT8_HYDTT</name>
<dbReference type="KEGG" id="hth:HTH_0578"/>
<dbReference type="InterPro" id="IPR036610">
    <property type="entry name" value="PEBP-like_sf"/>
</dbReference>
<dbReference type="Gene3D" id="3.90.280.10">
    <property type="entry name" value="PEBP-like"/>
    <property type="match status" value="1"/>
</dbReference>
<dbReference type="NCBIfam" id="TIGR00481">
    <property type="entry name" value="YbhB/YbcL family Raf kinase inhibitor-like protein"/>
    <property type="match status" value="1"/>
</dbReference>
<dbReference type="InterPro" id="IPR005247">
    <property type="entry name" value="YbhB_YbcL/LppC-like"/>
</dbReference>
<evidence type="ECO:0000313" key="2">
    <source>
        <dbReference type="Proteomes" id="UP000002574"/>
    </source>
</evidence>
<dbReference type="PANTHER" id="PTHR30289:SF1">
    <property type="entry name" value="PEBP (PHOSPHATIDYLETHANOLAMINE-BINDING PROTEIN) FAMILY PROTEIN"/>
    <property type="match status" value="1"/>
</dbReference>
<dbReference type="CDD" id="cd00865">
    <property type="entry name" value="PEBP_bact_arch"/>
    <property type="match status" value="1"/>
</dbReference>
<dbReference type="Pfam" id="PF01161">
    <property type="entry name" value="PBP"/>
    <property type="match status" value="1"/>
</dbReference>
<evidence type="ECO:0008006" key="3">
    <source>
        <dbReference type="Google" id="ProtNLM"/>
    </source>
</evidence>
<dbReference type="Proteomes" id="UP000002574">
    <property type="component" value="Chromosome"/>
</dbReference>
<dbReference type="eggNOG" id="COG1881">
    <property type="taxonomic scope" value="Bacteria"/>
</dbReference>
<dbReference type="SUPFAM" id="SSF49777">
    <property type="entry name" value="PEBP-like"/>
    <property type="match status" value="1"/>
</dbReference>
<sequence>MKVESPSFKNGEVIPQKYTCDGENVSPPIAWSGFPEGTKSFVLIVDDPDAPIGTFTHWVVYDIPANTVSLKENFPKSKQVDNIKQGINDFGRVGYGGPCPPPGHGYHRYFFKVYALNVESLGLPPGATKEQVESRMKSHILSEGQMMGRYRRD</sequence>